<feature type="domain" description="GAG-pre-integrase" evidence="2">
    <location>
        <begin position="61"/>
        <end position="114"/>
    </location>
</feature>
<dbReference type="InterPro" id="IPR025724">
    <property type="entry name" value="GAG-pre-integrase_dom"/>
</dbReference>
<dbReference type="Pfam" id="PF07727">
    <property type="entry name" value="RVT_2"/>
    <property type="match status" value="1"/>
</dbReference>
<dbReference type="Pfam" id="PF13976">
    <property type="entry name" value="gag_pre-integrs"/>
    <property type="match status" value="1"/>
</dbReference>
<proteinExistence type="predicted"/>
<feature type="domain" description="Reverse transcriptase Ty1/copia-type" evidence="1">
    <location>
        <begin position="198"/>
        <end position="298"/>
    </location>
</feature>
<gene>
    <name evidence="4" type="ORF">RJ639_018471</name>
</gene>
<organism evidence="4 5">
    <name type="scientific">Escallonia herrerae</name>
    <dbReference type="NCBI Taxonomy" id="1293975"/>
    <lineage>
        <taxon>Eukaryota</taxon>
        <taxon>Viridiplantae</taxon>
        <taxon>Streptophyta</taxon>
        <taxon>Embryophyta</taxon>
        <taxon>Tracheophyta</taxon>
        <taxon>Spermatophyta</taxon>
        <taxon>Magnoliopsida</taxon>
        <taxon>eudicotyledons</taxon>
        <taxon>Gunneridae</taxon>
        <taxon>Pentapetalae</taxon>
        <taxon>asterids</taxon>
        <taxon>campanulids</taxon>
        <taxon>Escalloniales</taxon>
        <taxon>Escalloniaceae</taxon>
        <taxon>Escallonia</taxon>
    </lineage>
</organism>
<name>A0AA89AJE3_9ASTE</name>
<reference evidence="4" key="1">
    <citation type="submission" date="2022-12" db="EMBL/GenBank/DDBJ databases">
        <title>Draft genome assemblies for two species of Escallonia (Escalloniales).</title>
        <authorList>
            <person name="Chanderbali A."/>
            <person name="Dervinis C."/>
            <person name="Anghel I."/>
            <person name="Soltis D."/>
            <person name="Soltis P."/>
            <person name="Zapata F."/>
        </authorList>
    </citation>
    <scope>NUCLEOTIDE SEQUENCE</scope>
    <source>
        <strain evidence="4">UCBG64.0493</strain>
        <tissue evidence="4">Leaf</tissue>
    </source>
</reference>
<dbReference type="Pfam" id="PF22936">
    <property type="entry name" value="Pol_BBD"/>
    <property type="match status" value="1"/>
</dbReference>
<sequence>MHDGIVRTLTDVRHVPELTKNLISLGALNSNDYNYRASGRVMRIIKGALVFMKGLKQNRFYFLQGSAVTEGTKLASSSGIDSDTTKLWHMRLGHMSEKGMDALSKQELINRTLLEKPQCMLSNVELSKEFLAEAVKTAAYLVNRSPSAVIDYKTLEKKLVWFLISRDIAFDESSMLSKNDELIDVGKDHGASEKEELKLDVKTAFMHGEVEEQIFMRQPEGFVIQDNEDHVCLLKSLYGIKQSPRQWCKRFDTFMPGRGYTRSAYDSCVYHQRLTNGSHKYLLLYGTVMVEKIFTVKNLADMMTKHIPEIKFKHCLDLIGISSI</sequence>
<protein>
    <submittedName>
        <fullName evidence="4">Uncharacterized protein</fullName>
    </submittedName>
</protein>
<evidence type="ECO:0000259" key="3">
    <source>
        <dbReference type="Pfam" id="PF22936"/>
    </source>
</evidence>
<dbReference type="InterPro" id="IPR013103">
    <property type="entry name" value="RVT_2"/>
</dbReference>
<keyword evidence="5" id="KW-1185">Reference proteome</keyword>
<evidence type="ECO:0000259" key="2">
    <source>
        <dbReference type="Pfam" id="PF13976"/>
    </source>
</evidence>
<evidence type="ECO:0000313" key="4">
    <source>
        <dbReference type="EMBL" id="KAK3004470.1"/>
    </source>
</evidence>
<dbReference type="EMBL" id="JAVXUP010002250">
    <property type="protein sequence ID" value="KAK3004470.1"/>
    <property type="molecule type" value="Genomic_DNA"/>
</dbReference>
<dbReference type="InterPro" id="IPR054722">
    <property type="entry name" value="PolX-like_BBD"/>
</dbReference>
<accession>A0AA89AJE3</accession>
<evidence type="ECO:0000259" key="1">
    <source>
        <dbReference type="Pfam" id="PF07727"/>
    </source>
</evidence>
<dbReference type="AlphaFoldDB" id="A0AA89AJE3"/>
<dbReference type="Proteomes" id="UP001188597">
    <property type="component" value="Unassembled WGS sequence"/>
</dbReference>
<evidence type="ECO:0000313" key="5">
    <source>
        <dbReference type="Proteomes" id="UP001188597"/>
    </source>
</evidence>
<feature type="domain" description="Retrovirus-related Pol polyprotein from transposon TNT 1-94-like beta-barrel" evidence="3">
    <location>
        <begin position="1"/>
        <end position="33"/>
    </location>
</feature>
<comment type="caution">
    <text evidence="4">The sequence shown here is derived from an EMBL/GenBank/DDBJ whole genome shotgun (WGS) entry which is preliminary data.</text>
</comment>